<dbReference type="InterPro" id="IPR050680">
    <property type="entry name" value="YpeA/RimI_acetyltransf"/>
</dbReference>
<organism evidence="4 5">
    <name type="scientific">Leucobacter iarius</name>
    <dbReference type="NCBI Taxonomy" id="333963"/>
    <lineage>
        <taxon>Bacteria</taxon>
        <taxon>Bacillati</taxon>
        <taxon>Actinomycetota</taxon>
        <taxon>Actinomycetes</taxon>
        <taxon>Micrococcales</taxon>
        <taxon>Microbacteriaceae</taxon>
        <taxon>Leucobacter</taxon>
    </lineage>
</organism>
<feature type="domain" description="N-acetyltransferase" evidence="3">
    <location>
        <begin position="203"/>
        <end position="359"/>
    </location>
</feature>
<dbReference type="Gene3D" id="3.40.630.30">
    <property type="match status" value="1"/>
</dbReference>
<dbReference type="Pfam" id="PF13508">
    <property type="entry name" value="Acetyltransf_7"/>
    <property type="match status" value="1"/>
</dbReference>
<evidence type="ECO:0000313" key="4">
    <source>
        <dbReference type="EMBL" id="GAA1776655.1"/>
    </source>
</evidence>
<proteinExistence type="predicted"/>
<feature type="domain" description="N-acetyltransferase" evidence="3">
    <location>
        <begin position="37"/>
        <end position="197"/>
    </location>
</feature>
<keyword evidence="5" id="KW-1185">Reference proteome</keyword>
<dbReference type="RefSeq" id="WP_344028012.1">
    <property type="nucleotide sequence ID" value="NZ_BAAAOB010000001.1"/>
</dbReference>
<evidence type="ECO:0000256" key="2">
    <source>
        <dbReference type="ARBA" id="ARBA00023315"/>
    </source>
</evidence>
<protein>
    <submittedName>
        <fullName evidence="4">GNAT family N-acetyltransferase</fullName>
    </submittedName>
</protein>
<keyword evidence="2" id="KW-0012">Acyltransferase</keyword>
<comment type="caution">
    <text evidence="4">The sequence shown here is derived from an EMBL/GenBank/DDBJ whole genome shotgun (WGS) entry which is preliminary data.</text>
</comment>
<accession>A0ABP4XI89</accession>
<gene>
    <name evidence="4" type="ORF">GCM10009768_01440</name>
</gene>
<reference evidence="5" key="1">
    <citation type="journal article" date="2019" name="Int. J. Syst. Evol. Microbiol.">
        <title>The Global Catalogue of Microorganisms (GCM) 10K type strain sequencing project: providing services to taxonomists for standard genome sequencing and annotation.</title>
        <authorList>
            <consortium name="The Broad Institute Genomics Platform"/>
            <consortium name="The Broad Institute Genome Sequencing Center for Infectious Disease"/>
            <person name="Wu L."/>
            <person name="Ma J."/>
        </authorList>
    </citation>
    <scope>NUCLEOTIDE SEQUENCE [LARGE SCALE GENOMIC DNA]</scope>
    <source>
        <strain evidence="5">JCM 14736</strain>
    </source>
</reference>
<keyword evidence="1" id="KW-0808">Transferase</keyword>
<dbReference type="PANTHER" id="PTHR43420">
    <property type="entry name" value="ACETYLTRANSFERASE"/>
    <property type="match status" value="1"/>
</dbReference>
<evidence type="ECO:0000256" key="1">
    <source>
        <dbReference type="ARBA" id="ARBA00022679"/>
    </source>
</evidence>
<dbReference type="InterPro" id="IPR000182">
    <property type="entry name" value="GNAT_dom"/>
</dbReference>
<dbReference type="Pfam" id="PF00583">
    <property type="entry name" value="Acetyltransf_1"/>
    <property type="match status" value="1"/>
</dbReference>
<evidence type="ECO:0000259" key="3">
    <source>
        <dbReference type="PROSITE" id="PS51186"/>
    </source>
</evidence>
<sequence>MLAHPPEPAAARTPLAARADAPAALPVLPAFAGLTPLTWRRARRTDIRRIHALVAEAGRVDHPRTRLAKDQIALGLSGAHFSRRTDSMIALGPDGTAIAFGTAKRTEDPTTEVEVALEGTVRPDHRGLGVGRALLSWQEARARQILTETGGDLPAIITVASREANPQNQALYASAGFAPVRWWLELWRPLSAELPATALPAGIALVPFTARRSEATRAAVNDAFRDHWGTQPITRREWEAGGRASAFAPKLSRLAIAGGGTLSDPSRVVGFALSDVDRDAWAANGGPFGELGMIGVVRGWRGRGLSTALIADTLRAYRDAGLDRAMLNVDAENPSGALGMYERLGFRAEDRAVTFAKRV</sequence>
<dbReference type="SUPFAM" id="SSF55729">
    <property type="entry name" value="Acyl-CoA N-acyltransferases (Nat)"/>
    <property type="match status" value="2"/>
</dbReference>
<dbReference type="InterPro" id="IPR016181">
    <property type="entry name" value="Acyl_CoA_acyltransferase"/>
</dbReference>
<dbReference type="CDD" id="cd04301">
    <property type="entry name" value="NAT_SF"/>
    <property type="match status" value="2"/>
</dbReference>
<evidence type="ECO:0000313" key="5">
    <source>
        <dbReference type="Proteomes" id="UP001500851"/>
    </source>
</evidence>
<dbReference type="PROSITE" id="PS51186">
    <property type="entry name" value="GNAT"/>
    <property type="match status" value="2"/>
</dbReference>
<dbReference type="Proteomes" id="UP001500851">
    <property type="component" value="Unassembled WGS sequence"/>
</dbReference>
<name>A0ABP4XI89_9MICO</name>
<dbReference type="EMBL" id="BAAAOB010000001">
    <property type="protein sequence ID" value="GAA1776655.1"/>
    <property type="molecule type" value="Genomic_DNA"/>
</dbReference>